<evidence type="ECO:0000313" key="3">
    <source>
        <dbReference type="Proteomes" id="UP000092177"/>
    </source>
</evidence>
<sequence length="187" mass="20156">MTLSRLEREYQTTPLPLATHPSLAPRFLRCSPFSMEMHSPAYQTTVAAACPASKDFVCGGAVWCVPTLDGHGSVLGPRSLLALSEGGSLRSPDDDDNDDDDDDNEESSDDNVWSTATNSRGVAAKKEGGCVFEVVQAAVISAWEPQEIKNQGTRRTALANGNIGGTYCATFLLNDIVWDISEERDCL</sequence>
<dbReference type="AlphaFoldDB" id="A0A1B7YN13"/>
<feature type="compositionally biased region" description="Acidic residues" evidence="1">
    <location>
        <begin position="93"/>
        <end position="109"/>
    </location>
</feature>
<dbReference type="Proteomes" id="UP000092177">
    <property type="component" value="Chromosome 2"/>
</dbReference>
<reference evidence="3" key="1">
    <citation type="journal article" date="2017" name="BMC Genomics">
        <title>Gapless genome assembly of Colletotrichum higginsianum reveals chromosome structure and association of transposable elements with secondary metabolite gene clusters.</title>
        <authorList>
            <person name="Dallery J.-F."/>
            <person name="Lapalu N."/>
            <person name="Zampounis A."/>
            <person name="Pigne S."/>
            <person name="Luyten I."/>
            <person name="Amselem J."/>
            <person name="Wittenberg A.H.J."/>
            <person name="Zhou S."/>
            <person name="de Queiroz M.V."/>
            <person name="Robin G.P."/>
            <person name="Auger A."/>
            <person name="Hainaut M."/>
            <person name="Henrissat B."/>
            <person name="Kim K.-T."/>
            <person name="Lee Y.-H."/>
            <person name="Lespinet O."/>
            <person name="Schwartz D.C."/>
            <person name="Thon M.R."/>
            <person name="O'Connell R.J."/>
        </authorList>
    </citation>
    <scope>NUCLEOTIDE SEQUENCE [LARGE SCALE GENOMIC DNA]</scope>
    <source>
        <strain evidence="3">IMI 349063</strain>
    </source>
</reference>
<dbReference type="RefSeq" id="XP_018161851.1">
    <property type="nucleotide sequence ID" value="XM_018297035.1"/>
</dbReference>
<proteinExistence type="predicted"/>
<keyword evidence="3" id="KW-1185">Reference proteome</keyword>
<name>A0A1B7YN13_COLHI</name>
<evidence type="ECO:0000313" key="2">
    <source>
        <dbReference type="EMBL" id="OBR13334.1"/>
    </source>
</evidence>
<feature type="region of interest" description="Disordered" evidence="1">
    <location>
        <begin position="85"/>
        <end position="116"/>
    </location>
</feature>
<dbReference type="GeneID" id="28861142"/>
<gene>
    <name evidence="2" type="ORF">CH63R_02060</name>
</gene>
<accession>A0A1B7YN13</accession>
<comment type="caution">
    <text evidence="2">The sequence shown here is derived from an EMBL/GenBank/DDBJ whole genome shotgun (WGS) entry which is preliminary data.</text>
</comment>
<organism evidence="2 3">
    <name type="scientific">Colletotrichum higginsianum (strain IMI 349063)</name>
    <name type="common">Crucifer anthracnose fungus</name>
    <dbReference type="NCBI Taxonomy" id="759273"/>
    <lineage>
        <taxon>Eukaryota</taxon>
        <taxon>Fungi</taxon>
        <taxon>Dikarya</taxon>
        <taxon>Ascomycota</taxon>
        <taxon>Pezizomycotina</taxon>
        <taxon>Sordariomycetes</taxon>
        <taxon>Hypocreomycetidae</taxon>
        <taxon>Glomerellales</taxon>
        <taxon>Glomerellaceae</taxon>
        <taxon>Colletotrichum</taxon>
        <taxon>Colletotrichum destructivum species complex</taxon>
    </lineage>
</organism>
<protein>
    <submittedName>
        <fullName evidence="2">Uncharacterized protein</fullName>
    </submittedName>
</protein>
<evidence type="ECO:0000256" key="1">
    <source>
        <dbReference type="SAM" id="MobiDB-lite"/>
    </source>
</evidence>
<dbReference type="KEGG" id="chig:CH63R_02060"/>
<dbReference type="VEuPathDB" id="FungiDB:CH63R_02060"/>
<dbReference type="EMBL" id="LTAN01000002">
    <property type="protein sequence ID" value="OBR13334.1"/>
    <property type="molecule type" value="Genomic_DNA"/>
</dbReference>